<evidence type="ECO:0000256" key="6">
    <source>
        <dbReference type="ARBA" id="ARBA00067319"/>
    </source>
</evidence>
<dbReference type="PANTHER" id="PTHR42749:SF1">
    <property type="entry name" value="CELL SHAPE-DETERMINING PROTEIN MREB"/>
    <property type="match status" value="1"/>
</dbReference>
<proteinExistence type="inferred from homology"/>
<dbReference type="InterPro" id="IPR056546">
    <property type="entry name" value="MreB_MamK-like"/>
</dbReference>
<gene>
    <name evidence="7" type="primary">mreB</name>
    <name evidence="8" type="ORF">A7E78_05845</name>
</gene>
<comment type="subcellular location">
    <subcellularLocation>
        <location evidence="7">Cytoplasm</location>
    </subcellularLocation>
    <text evidence="7">Membrane-associated.</text>
</comment>
<dbReference type="PANTHER" id="PTHR42749">
    <property type="entry name" value="CELL SHAPE-DETERMINING PROTEIN MREB"/>
    <property type="match status" value="1"/>
</dbReference>
<keyword evidence="2 7" id="KW-0547">Nucleotide-binding</keyword>
<keyword evidence="9" id="KW-1185">Reference proteome</keyword>
<dbReference type="EMBL" id="CP015519">
    <property type="protein sequence ID" value="APG27404.1"/>
    <property type="molecule type" value="Genomic_DNA"/>
</dbReference>
<evidence type="ECO:0000256" key="3">
    <source>
        <dbReference type="ARBA" id="ARBA00022840"/>
    </source>
</evidence>
<evidence type="ECO:0000256" key="5">
    <source>
        <dbReference type="ARBA" id="ARBA00023458"/>
    </source>
</evidence>
<dbReference type="AlphaFoldDB" id="A0A1L3GNA0"/>
<dbReference type="SUPFAM" id="SSF53067">
    <property type="entry name" value="Actin-like ATPase domain"/>
    <property type="match status" value="2"/>
</dbReference>
<evidence type="ECO:0000256" key="1">
    <source>
        <dbReference type="ARBA" id="ARBA00022490"/>
    </source>
</evidence>
<dbReference type="PRINTS" id="PR01652">
    <property type="entry name" value="SHAPEPROTEIN"/>
</dbReference>
<dbReference type="InterPro" id="IPR004753">
    <property type="entry name" value="MreB"/>
</dbReference>
<dbReference type="Proteomes" id="UP000182517">
    <property type="component" value="Chromosome"/>
</dbReference>
<dbReference type="Pfam" id="PF06723">
    <property type="entry name" value="MreB_Mbl"/>
    <property type="match status" value="1"/>
</dbReference>
<feature type="binding site" evidence="7">
    <location>
        <begin position="217"/>
        <end position="220"/>
    </location>
    <ligand>
        <name>ATP</name>
        <dbReference type="ChEBI" id="CHEBI:30616"/>
    </ligand>
</feature>
<comment type="similarity">
    <text evidence="5 7">Belongs to the FtsA/MreB family.</text>
</comment>
<dbReference type="GO" id="GO:0008360">
    <property type="term" value="P:regulation of cell shape"/>
    <property type="evidence" value="ECO:0007669"/>
    <property type="project" value="UniProtKB-UniRule"/>
</dbReference>
<dbReference type="KEGG" id="pef:A7E78_05845"/>
<comment type="subunit">
    <text evidence="7">Forms polymers.</text>
</comment>
<dbReference type="NCBIfam" id="NF010539">
    <property type="entry name" value="PRK13927.1"/>
    <property type="match status" value="1"/>
</dbReference>
<dbReference type="GO" id="GO:0000902">
    <property type="term" value="P:cell morphogenesis"/>
    <property type="evidence" value="ECO:0007669"/>
    <property type="project" value="InterPro"/>
</dbReference>
<dbReference type="GO" id="GO:0005737">
    <property type="term" value="C:cytoplasm"/>
    <property type="evidence" value="ECO:0007669"/>
    <property type="project" value="UniProtKB-SubCell"/>
</dbReference>
<feature type="binding site" evidence="7">
    <location>
        <begin position="169"/>
        <end position="171"/>
    </location>
    <ligand>
        <name>ATP</name>
        <dbReference type="ChEBI" id="CHEBI:30616"/>
    </ligand>
</feature>
<evidence type="ECO:0000256" key="2">
    <source>
        <dbReference type="ARBA" id="ARBA00022741"/>
    </source>
</evidence>
<dbReference type="NCBIfam" id="TIGR00904">
    <property type="entry name" value="mreB"/>
    <property type="match status" value="1"/>
</dbReference>
<keyword evidence="4 7" id="KW-0133">Cell shape</keyword>
<dbReference type="CDD" id="cd10225">
    <property type="entry name" value="ASKHA_NBD_MreB-like"/>
    <property type="match status" value="1"/>
</dbReference>
<dbReference type="STRING" id="1842532.A7E78_05845"/>
<dbReference type="FunFam" id="3.30.420.40:FF:000016">
    <property type="entry name" value="Rod shape-determining protein mreB"/>
    <property type="match status" value="1"/>
</dbReference>
<dbReference type="HAMAP" id="MF_02207">
    <property type="entry name" value="MreB"/>
    <property type="match status" value="1"/>
</dbReference>
<protein>
    <recommendedName>
        <fullName evidence="6 7">Cell shape-determining protein MreB</fullName>
    </recommendedName>
</protein>
<dbReference type="InterPro" id="IPR043129">
    <property type="entry name" value="ATPase_NBD"/>
</dbReference>
<name>A0A1L3GNA0_9BACT</name>
<accession>A0A1L3GNA0</accession>
<evidence type="ECO:0000313" key="9">
    <source>
        <dbReference type="Proteomes" id="UP000182517"/>
    </source>
</evidence>
<evidence type="ECO:0000256" key="7">
    <source>
        <dbReference type="HAMAP-Rule" id="MF_02207"/>
    </source>
</evidence>
<feature type="binding site" evidence="7">
    <location>
        <begin position="22"/>
        <end position="24"/>
    </location>
    <ligand>
        <name>ATP</name>
        <dbReference type="ChEBI" id="CHEBI:30616"/>
    </ligand>
</feature>
<sequence length="347" mass="37261">MFNLFDVIFGMFSNDLAIDLGTANTLVYLKSKGIVVSEPSVVAVQKDHMGQRKVLAVGMEAKKMLGRTPGSIIAIRPMKDGVIADFDITEEMLRYFIQKVHNRKTLVRPRIVICVPSGITQVEKRAVKESAESAGAREVYLIEEPMAAAIGAGLPITEASGNMIVDVGGGTTEVAIISLAGVVYAKSVRVGGDKLDEAIVQHLKRKYNMLIGERTAEQIKIEIGSAHPEAEVRTMAVKGRDLVSGIPKTLEIDSNEIREALSETVNAIIEAVRIALERTPPELAADIVDKGIILAGGGAYLRNLDVLLAEETGLPVVIAEDPLSCVVLGSGKILDELDLLKRVTISS</sequence>
<keyword evidence="3 7" id="KW-0067">ATP-binding</keyword>
<organism evidence="8 9">
    <name type="scientific">Syntrophotalea acetylenivorans</name>
    <dbReference type="NCBI Taxonomy" id="1842532"/>
    <lineage>
        <taxon>Bacteria</taxon>
        <taxon>Pseudomonadati</taxon>
        <taxon>Thermodesulfobacteriota</taxon>
        <taxon>Desulfuromonadia</taxon>
        <taxon>Desulfuromonadales</taxon>
        <taxon>Syntrophotaleaceae</taxon>
        <taxon>Syntrophotalea</taxon>
    </lineage>
</organism>
<evidence type="ECO:0000256" key="4">
    <source>
        <dbReference type="ARBA" id="ARBA00022960"/>
    </source>
</evidence>
<dbReference type="RefSeq" id="WP_072283371.1">
    <property type="nucleotide sequence ID" value="NZ_CP015519.1"/>
</dbReference>
<comment type="caution">
    <text evidence="7">Lacks conserved residue(s) required for the propagation of feature annotation.</text>
</comment>
<dbReference type="Gene3D" id="3.30.420.40">
    <property type="match status" value="2"/>
</dbReference>
<comment type="function">
    <text evidence="7">Forms membrane-associated dynamic filaments that are essential for cell shape determination. Acts by regulating cell wall synthesis and cell elongation, and thus cell shape. A feedback loop between cell geometry and MreB localization may maintain elongated cell shape by targeting cell wall growth to regions of negative cell wall curvature.</text>
</comment>
<evidence type="ECO:0000313" key="8">
    <source>
        <dbReference type="EMBL" id="APG27404.1"/>
    </source>
</evidence>
<reference evidence="8 9" key="1">
    <citation type="journal article" date="2017" name="Genome Announc.">
        <title>Complete Genome Sequences of Two Acetylene-Fermenting Pelobacter acetylenicus Strains.</title>
        <authorList>
            <person name="Sutton J.M."/>
            <person name="Baesman S.M."/>
            <person name="Fierst J.L."/>
            <person name="Poret-Peterson A.T."/>
            <person name="Oremland R.S."/>
            <person name="Dunlap D.S."/>
            <person name="Akob D.M."/>
        </authorList>
    </citation>
    <scope>NUCLEOTIDE SEQUENCE [LARGE SCALE GENOMIC DNA]</scope>
    <source>
        <strain evidence="8 9">SFB93</strain>
    </source>
</reference>
<dbReference type="GO" id="GO:0005524">
    <property type="term" value="F:ATP binding"/>
    <property type="evidence" value="ECO:0007669"/>
    <property type="project" value="UniProtKB-KW"/>
</dbReference>
<keyword evidence="1 7" id="KW-0963">Cytoplasm</keyword>
<dbReference type="OrthoDB" id="9768127at2"/>